<keyword evidence="2 11" id="KW-0547">Nucleotide-binding</keyword>
<dbReference type="PROSITE" id="PS51198">
    <property type="entry name" value="UVRD_HELICASE_ATP_BIND"/>
    <property type="match status" value="1"/>
</dbReference>
<dbReference type="SUPFAM" id="SSF89550">
    <property type="entry name" value="PHP domain-like"/>
    <property type="match status" value="1"/>
</dbReference>
<dbReference type="PANTHER" id="PTHR11070:SF2">
    <property type="entry name" value="ATP-DEPENDENT DNA HELICASE SRS2"/>
    <property type="match status" value="1"/>
</dbReference>
<dbReference type="EMBL" id="JACHDB010000001">
    <property type="protein sequence ID" value="MBB5433163.1"/>
    <property type="molecule type" value="Genomic_DNA"/>
</dbReference>
<dbReference type="GO" id="GO:0000725">
    <property type="term" value="P:recombinational repair"/>
    <property type="evidence" value="ECO:0007669"/>
    <property type="project" value="TreeGrafter"/>
</dbReference>
<dbReference type="GO" id="GO:0033202">
    <property type="term" value="C:DNA helicase complex"/>
    <property type="evidence" value="ECO:0007669"/>
    <property type="project" value="TreeGrafter"/>
</dbReference>
<evidence type="ECO:0000256" key="11">
    <source>
        <dbReference type="PROSITE-ProRule" id="PRU00560"/>
    </source>
</evidence>
<keyword evidence="4 11" id="KW-0347">Helicase</keyword>
<comment type="similarity">
    <text evidence="1">Belongs to the helicase family. UvrD subfamily.</text>
</comment>
<protein>
    <recommendedName>
        <fullName evidence="9">DNA 3'-5' helicase</fullName>
        <ecNumber evidence="9">5.6.2.4</ecNumber>
    </recommendedName>
</protein>
<dbReference type="CDD" id="cd17932">
    <property type="entry name" value="DEXQc_UvrD"/>
    <property type="match status" value="1"/>
</dbReference>
<dbReference type="InterPro" id="IPR016195">
    <property type="entry name" value="Pol/histidinol_Pase-like"/>
</dbReference>
<reference evidence="15 16" key="1">
    <citation type="submission" date="2020-08" db="EMBL/GenBank/DDBJ databases">
        <title>Sequencing the genomes of 1000 actinobacteria strains.</title>
        <authorList>
            <person name="Klenk H.-P."/>
        </authorList>
    </citation>
    <scope>NUCLEOTIDE SEQUENCE [LARGE SCALE GENOMIC DNA]</scope>
    <source>
        <strain evidence="15 16">DSM 44551</strain>
    </source>
</reference>
<dbReference type="GO" id="GO:0005829">
    <property type="term" value="C:cytosol"/>
    <property type="evidence" value="ECO:0007669"/>
    <property type="project" value="TreeGrafter"/>
</dbReference>
<dbReference type="InterPro" id="IPR014016">
    <property type="entry name" value="UvrD-like_ATP-bd"/>
</dbReference>
<organism evidence="15 16">
    <name type="scientific">Nocardiopsis composta</name>
    <dbReference type="NCBI Taxonomy" id="157465"/>
    <lineage>
        <taxon>Bacteria</taxon>
        <taxon>Bacillati</taxon>
        <taxon>Actinomycetota</taxon>
        <taxon>Actinomycetes</taxon>
        <taxon>Streptosporangiales</taxon>
        <taxon>Nocardiopsidaceae</taxon>
        <taxon>Nocardiopsis</taxon>
    </lineage>
</organism>
<evidence type="ECO:0000256" key="6">
    <source>
        <dbReference type="ARBA" id="ARBA00023125"/>
    </source>
</evidence>
<dbReference type="EC" id="5.6.2.4" evidence="9"/>
<keyword evidence="5 11" id="KW-0067">ATP-binding</keyword>
<dbReference type="InterPro" id="IPR027417">
    <property type="entry name" value="P-loop_NTPase"/>
</dbReference>
<evidence type="ECO:0000256" key="10">
    <source>
        <dbReference type="ARBA" id="ARBA00048988"/>
    </source>
</evidence>
<dbReference type="Proteomes" id="UP000572635">
    <property type="component" value="Unassembled WGS sequence"/>
</dbReference>
<evidence type="ECO:0000256" key="12">
    <source>
        <dbReference type="SAM" id="MobiDB-lite"/>
    </source>
</evidence>
<dbReference type="GO" id="GO:0016787">
    <property type="term" value="F:hydrolase activity"/>
    <property type="evidence" value="ECO:0007669"/>
    <property type="project" value="UniProtKB-UniRule"/>
</dbReference>
<evidence type="ECO:0000313" key="15">
    <source>
        <dbReference type="EMBL" id="MBB5433163.1"/>
    </source>
</evidence>
<dbReference type="AlphaFoldDB" id="A0A7W8VEJ8"/>
<evidence type="ECO:0000256" key="4">
    <source>
        <dbReference type="ARBA" id="ARBA00022806"/>
    </source>
</evidence>
<dbReference type="InterPro" id="IPR013986">
    <property type="entry name" value="DExx_box_DNA_helicase_dom_sf"/>
</dbReference>
<evidence type="ECO:0000259" key="13">
    <source>
        <dbReference type="PROSITE" id="PS51198"/>
    </source>
</evidence>
<accession>A0A7W8VEJ8</accession>
<name>A0A7W8VEJ8_9ACTN</name>
<sequence length="1176" mass="124778">MEFRADLHIHSKYSRACSRDCDLEHLAWWAARKGIGLVGTGDFTHPAWREEIGSRLVPAEPGLFRLAPEVEERVLRSLPPACRKAPRFMLSVEISTIYKRGDRTRKVHHLLYAPSLEAADAITAALGRIGNLASDGRPILGLDSRDLLEITLASDPGSYLVPAHVWTPWFAVLGSKSGFDRIEDCYADLADHVFAIETGLSSDPAMNWTVSSLDRYTKVSNSDAHSPPMLAREATRFDTAMDYFAVRRALEDGTGFRGSLEFFPEHGKYHSDGHRKCGVRTDPEGTRAHGGRCPVCGGPLTVGTANRVSVLADREPGYRPDGEASFTSLVPLPEIVSEIVGVGPKSKRVQRECDRLAAELGPELDILLDAPLDEVRRHGGELLGEAVARLRRGEVIREAGFDGEYGTIRMFRPEELAAPAQAAALFDLPDAPKPPEPAGPGPAQRPRQGGSSPAGSGGGAAAANGGGTAPATADPAPSPAGPAEEGAPRTASGEGNGLRGAPAAESPAAPGGGSAAPRPGKGGRRGTPPPAMDALFSDPADPAPAGAPSPGESAPGAPSPGAPSPGERDGHTPDDRDDQDDPLLFPDAPAGPARPQGLLDGLDPEQRSAAELPAGPLLVVAGPGTGKTRTLTRRIAHLVAERGVPAEQCLAITFTRRAAAELRERLEELLGEAAGGLTVTTFHGLGLALLREQHGRAGLSARFGVADAARALEVAAEVSGSEAGGRKLLAERDRERGGGPGGGPAELDAYRARLRELDLVDFGDLVELPVRLLAEDAALAASYRERWPWISVDEYQDVDGLQYELLRLLGGDGRGLTAIGDPDQAIYRFRGADVRYFLRFAEDFPDAAEVRLTRNYRSNATIVDAAVQAIAPGTLVPGRELRAVGDFRDPPRIGLHTAADEQAEASFVARAVDRLLGGTSLHSIDSGRATGAEPGLSGEESFSFSDFCVLYRTAAQAEAVMSAFDAAGVPFQKRSHDPLASRPGVRELAAELPLRSEEDLADRVRAAAAALAGRHPEDSEQAVALRTAGELLRPLAARCGTDLEALLAELALGAEVDALDPRADRVSLLTLHAAKGLEFPVVFLVGCEDGLLPFRLPGGQADAEEEAEERRLFFVGLTRAQHRLYLSRARRRSRRGTAADSAPSPFLSAIAPALTMPVDEESAARRRPKDRQLRLM</sequence>
<dbReference type="Pfam" id="PF13361">
    <property type="entry name" value="UvrD_C"/>
    <property type="match status" value="2"/>
</dbReference>
<evidence type="ECO:0000256" key="8">
    <source>
        <dbReference type="ARBA" id="ARBA00034617"/>
    </source>
</evidence>
<dbReference type="PROSITE" id="PS51217">
    <property type="entry name" value="UVRD_HELICASE_CTER"/>
    <property type="match status" value="1"/>
</dbReference>
<dbReference type="CDD" id="cd19067">
    <property type="entry name" value="PfuEndoQ-like"/>
    <property type="match status" value="1"/>
</dbReference>
<feature type="compositionally biased region" description="Low complexity" evidence="12">
    <location>
        <begin position="582"/>
        <end position="591"/>
    </location>
</feature>
<evidence type="ECO:0000256" key="9">
    <source>
        <dbReference type="ARBA" id="ARBA00034808"/>
    </source>
</evidence>
<evidence type="ECO:0000256" key="2">
    <source>
        <dbReference type="ARBA" id="ARBA00022741"/>
    </source>
</evidence>
<feature type="region of interest" description="Disordered" evidence="12">
    <location>
        <begin position="427"/>
        <end position="602"/>
    </location>
</feature>
<dbReference type="GO" id="GO:0003677">
    <property type="term" value="F:DNA binding"/>
    <property type="evidence" value="ECO:0007669"/>
    <property type="project" value="UniProtKB-KW"/>
</dbReference>
<evidence type="ECO:0000259" key="14">
    <source>
        <dbReference type="PROSITE" id="PS51217"/>
    </source>
</evidence>
<evidence type="ECO:0000256" key="7">
    <source>
        <dbReference type="ARBA" id="ARBA00023235"/>
    </source>
</evidence>
<comment type="caution">
    <text evidence="15">The sequence shown here is derived from an EMBL/GenBank/DDBJ whole genome shotgun (WGS) entry which is preliminary data.</text>
</comment>
<dbReference type="SUPFAM" id="SSF52540">
    <property type="entry name" value="P-loop containing nucleoside triphosphate hydrolases"/>
    <property type="match status" value="1"/>
</dbReference>
<dbReference type="RefSeq" id="WP_184392674.1">
    <property type="nucleotide sequence ID" value="NZ_JACHDB010000001.1"/>
</dbReference>
<keyword evidence="3 11" id="KW-0378">Hydrolase</keyword>
<dbReference type="GO" id="GO:0043138">
    <property type="term" value="F:3'-5' DNA helicase activity"/>
    <property type="evidence" value="ECO:0007669"/>
    <property type="project" value="UniProtKB-EC"/>
</dbReference>
<dbReference type="InterPro" id="IPR000212">
    <property type="entry name" value="DNA_helicase_UvrD/REP"/>
</dbReference>
<dbReference type="Gene3D" id="3.40.50.300">
    <property type="entry name" value="P-loop containing nucleotide triphosphate hydrolases"/>
    <property type="match status" value="4"/>
</dbReference>
<feature type="domain" description="UvrD-like helicase C-terminal" evidence="14">
    <location>
        <begin position="860"/>
        <end position="1176"/>
    </location>
</feature>
<comment type="catalytic activity">
    <reaction evidence="10">
        <text>ATP + H2O = ADP + phosphate + H(+)</text>
        <dbReference type="Rhea" id="RHEA:13065"/>
        <dbReference type="ChEBI" id="CHEBI:15377"/>
        <dbReference type="ChEBI" id="CHEBI:15378"/>
        <dbReference type="ChEBI" id="CHEBI:30616"/>
        <dbReference type="ChEBI" id="CHEBI:43474"/>
        <dbReference type="ChEBI" id="CHEBI:456216"/>
        <dbReference type="EC" id="5.6.2.4"/>
    </reaction>
</comment>
<evidence type="ECO:0000256" key="1">
    <source>
        <dbReference type="ARBA" id="ARBA00009922"/>
    </source>
</evidence>
<evidence type="ECO:0000256" key="5">
    <source>
        <dbReference type="ARBA" id="ARBA00022840"/>
    </source>
</evidence>
<feature type="binding site" evidence="11">
    <location>
        <begin position="621"/>
        <end position="628"/>
    </location>
    <ligand>
        <name>ATP</name>
        <dbReference type="ChEBI" id="CHEBI:30616"/>
    </ligand>
</feature>
<evidence type="ECO:0000313" key="16">
    <source>
        <dbReference type="Proteomes" id="UP000572635"/>
    </source>
</evidence>
<dbReference type="Gene3D" id="1.10.486.10">
    <property type="entry name" value="PCRA, domain 4"/>
    <property type="match status" value="2"/>
</dbReference>
<dbReference type="GO" id="GO:0005524">
    <property type="term" value="F:ATP binding"/>
    <property type="evidence" value="ECO:0007669"/>
    <property type="project" value="UniProtKB-UniRule"/>
</dbReference>
<feature type="compositionally biased region" description="Gly residues" evidence="12">
    <location>
        <begin position="455"/>
        <end position="468"/>
    </location>
</feature>
<feature type="compositionally biased region" description="Low complexity" evidence="12">
    <location>
        <begin position="441"/>
        <end position="454"/>
    </location>
</feature>
<feature type="domain" description="UvrD-like helicase ATP-binding" evidence="13">
    <location>
        <begin position="600"/>
        <end position="859"/>
    </location>
</feature>
<keyword evidence="16" id="KW-1185">Reference proteome</keyword>
<dbReference type="Pfam" id="PF00580">
    <property type="entry name" value="UvrD-helicase"/>
    <property type="match status" value="2"/>
</dbReference>
<keyword evidence="6" id="KW-0238">DNA-binding</keyword>
<feature type="compositionally biased region" description="Low complexity" evidence="12">
    <location>
        <begin position="469"/>
        <end position="485"/>
    </location>
</feature>
<feature type="compositionally biased region" description="Pro residues" evidence="12">
    <location>
        <begin position="431"/>
        <end position="440"/>
    </location>
</feature>
<dbReference type="Gene3D" id="1.10.10.160">
    <property type="match status" value="1"/>
</dbReference>
<keyword evidence="7" id="KW-0413">Isomerase</keyword>
<proteinExistence type="inferred from homology"/>
<dbReference type="InterPro" id="IPR014017">
    <property type="entry name" value="DNA_helicase_UvrD-like_C"/>
</dbReference>
<dbReference type="Gene3D" id="3.20.20.140">
    <property type="entry name" value="Metal-dependent hydrolases"/>
    <property type="match status" value="1"/>
</dbReference>
<feature type="compositionally biased region" description="Low complexity" evidence="12">
    <location>
        <begin position="499"/>
        <end position="519"/>
    </location>
</feature>
<comment type="catalytic activity">
    <reaction evidence="8">
        <text>Couples ATP hydrolysis with the unwinding of duplex DNA by translocating in the 3'-5' direction.</text>
        <dbReference type="EC" id="5.6.2.4"/>
    </reaction>
</comment>
<evidence type="ECO:0000256" key="3">
    <source>
        <dbReference type="ARBA" id="ARBA00022801"/>
    </source>
</evidence>
<gene>
    <name evidence="15" type="ORF">HDA36_003247</name>
</gene>
<dbReference type="PANTHER" id="PTHR11070">
    <property type="entry name" value="UVRD / RECB / PCRA DNA HELICASE FAMILY MEMBER"/>
    <property type="match status" value="1"/>
</dbReference>